<dbReference type="Pfam" id="PF13239">
    <property type="entry name" value="2TM"/>
    <property type="match status" value="1"/>
</dbReference>
<dbReference type="RefSeq" id="WP_187016818.1">
    <property type="nucleotide sequence ID" value="NZ_JACRUK010000002.1"/>
</dbReference>
<keyword evidence="4" id="KW-1185">Reference proteome</keyword>
<keyword evidence="1" id="KW-0812">Transmembrane</keyword>
<reference evidence="3 4" key="1">
    <citation type="submission" date="2020-08" db="EMBL/GenBank/DDBJ databases">
        <title>Description of novel Flavobacterium F-392 isolate.</title>
        <authorList>
            <person name="Saticioglu I.B."/>
            <person name="Duman M."/>
            <person name="Altun S."/>
        </authorList>
    </citation>
    <scope>NUCLEOTIDE SEQUENCE [LARGE SCALE GENOMIC DNA]</scope>
    <source>
        <strain evidence="3 4">F-392</strain>
    </source>
</reference>
<organism evidence="3 4">
    <name type="scientific">Flavobacterium muglaense</name>
    <dbReference type="NCBI Taxonomy" id="2764716"/>
    <lineage>
        <taxon>Bacteria</taxon>
        <taxon>Pseudomonadati</taxon>
        <taxon>Bacteroidota</taxon>
        <taxon>Flavobacteriia</taxon>
        <taxon>Flavobacteriales</taxon>
        <taxon>Flavobacteriaceae</taxon>
        <taxon>Flavobacterium</taxon>
    </lineage>
</organism>
<protein>
    <submittedName>
        <fullName evidence="3">2TM domain-containing protein</fullName>
    </submittedName>
</protein>
<evidence type="ECO:0000256" key="1">
    <source>
        <dbReference type="SAM" id="Phobius"/>
    </source>
</evidence>
<dbReference type="InterPro" id="IPR025698">
    <property type="entry name" value="2TM_dom"/>
</dbReference>
<feature type="domain" description="2TM" evidence="2">
    <location>
        <begin position="17"/>
        <end position="95"/>
    </location>
</feature>
<proteinExistence type="predicted"/>
<evidence type="ECO:0000259" key="2">
    <source>
        <dbReference type="Pfam" id="PF13239"/>
    </source>
</evidence>
<comment type="caution">
    <text evidence="3">The sequence shown here is derived from an EMBL/GenBank/DDBJ whole genome shotgun (WGS) entry which is preliminary data.</text>
</comment>
<evidence type="ECO:0000313" key="4">
    <source>
        <dbReference type="Proteomes" id="UP000641454"/>
    </source>
</evidence>
<gene>
    <name evidence="3" type="ORF">H8R25_01505</name>
</gene>
<keyword evidence="1" id="KW-0472">Membrane</keyword>
<evidence type="ECO:0000313" key="3">
    <source>
        <dbReference type="EMBL" id="MBC5843118.1"/>
    </source>
</evidence>
<name>A0A923SIA8_9FLAO</name>
<sequence length="107" mass="13002">MEIVMENRYENDDRYYKARKRVDEIKGFYGNLISYVAVNLGLLVLNLVTSPEYLWFFWPLLGWGLGVLIHGMKVFNFMPFLGKDWEQQKIKEFMEKEKENEQKRNWQ</sequence>
<keyword evidence="1" id="KW-1133">Transmembrane helix</keyword>
<dbReference type="AlphaFoldDB" id="A0A923SIA8"/>
<feature type="transmembrane region" description="Helical" evidence="1">
    <location>
        <begin position="55"/>
        <end position="75"/>
    </location>
</feature>
<dbReference type="EMBL" id="JACRUL010000002">
    <property type="protein sequence ID" value="MBC5843118.1"/>
    <property type="molecule type" value="Genomic_DNA"/>
</dbReference>
<dbReference type="Proteomes" id="UP000641454">
    <property type="component" value="Unassembled WGS sequence"/>
</dbReference>
<feature type="transmembrane region" description="Helical" evidence="1">
    <location>
        <begin position="28"/>
        <end position="49"/>
    </location>
</feature>
<accession>A0A923SIA8</accession>